<reference evidence="2 3" key="1">
    <citation type="journal article" date="2016" name="PLoS Pathog.">
        <title>Biosynthesis of antibiotic leucinostatins in bio-control fungus Purpureocillium lilacinum and their inhibition on phytophthora revealed by genome mining.</title>
        <authorList>
            <person name="Wang G."/>
            <person name="Liu Z."/>
            <person name="Lin R."/>
            <person name="Li E."/>
            <person name="Mao Z."/>
            <person name="Ling J."/>
            <person name="Yang Y."/>
            <person name="Yin W.B."/>
            <person name="Xie B."/>
        </authorList>
    </citation>
    <scope>NUCLEOTIDE SEQUENCE [LARGE SCALE GENOMIC DNA]</scope>
    <source>
        <strain evidence="2">170</strain>
    </source>
</reference>
<dbReference type="KEGG" id="pchm:VFPPC_14708"/>
<protein>
    <recommendedName>
        <fullName evidence="4">Small secreted protein</fullName>
    </recommendedName>
</protein>
<comment type="caution">
    <text evidence="2">The sequence shown here is derived from an EMBL/GenBank/DDBJ whole genome shotgun (WGS) entry which is preliminary data.</text>
</comment>
<dbReference type="OrthoDB" id="5151165at2759"/>
<dbReference type="EMBL" id="LSBJ02000004">
    <property type="protein sequence ID" value="OAQ59926.1"/>
    <property type="molecule type" value="Genomic_DNA"/>
</dbReference>
<organism evidence="2 3">
    <name type="scientific">Pochonia chlamydosporia 170</name>
    <dbReference type="NCBI Taxonomy" id="1380566"/>
    <lineage>
        <taxon>Eukaryota</taxon>
        <taxon>Fungi</taxon>
        <taxon>Dikarya</taxon>
        <taxon>Ascomycota</taxon>
        <taxon>Pezizomycotina</taxon>
        <taxon>Sordariomycetes</taxon>
        <taxon>Hypocreomycetidae</taxon>
        <taxon>Hypocreales</taxon>
        <taxon>Clavicipitaceae</taxon>
        <taxon>Pochonia</taxon>
    </lineage>
</organism>
<name>A0A179F3C9_METCM</name>
<keyword evidence="1" id="KW-0732">Signal</keyword>
<dbReference type="AlphaFoldDB" id="A0A179F3C9"/>
<proteinExistence type="predicted"/>
<dbReference type="RefSeq" id="XP_018137887.1">
    <property type="nucleotide sequence ID" value="XM_018292476.1"/>
</dbReference>
<keyword evidence="3" id="KW-1185">Reference proteome</keyword>
<sequence>MQILNAILASLTFSGLVMAECRFENIVPKKVKQETAKQLCMTQGEGDWTFAMATSLSVVPSLSSDASNGLAGASGGATFIIYDNNCMPRAVYDAPSCGVPYVAKENFLKWVLSVNTVDMGVGSPYFSFTYAAGKYSIRNNHCVCSDMSHGLTGAKGCRCAFPVKG</sequence>
<accession>A0A179F3C9</accession>
<dbReference type="STRING" id="1380566.A0A179F3C9"/>
<evidence type="ECO:0000256" key="1">
    <source>
        <dbReference type="SAM" id="SignalP"/>
    </source>
</evidence>
<evidence type="ECO:0000313" key="3">
    <source>
        <dbReference type="Proteomes" id="UP000078397"/>
    </source>
</evidence>
<feature type="signal peptide" evidence="1">
    <location>
        <begin position="1"/>
        <end position="19"/>
    </location>
</feature>
<feature type="chain" id="PRO_5008101203" description="Small secreted protein" evidence="1">
    <location>
        <begin position="20"/>
        <end position="165"/>
    </location>
</feature>
<evidence type="ECO:0000313" key="2">
    <source>
        <dbReference type="EMBL" id="OAQ59926.1"/>
    </source>
</evidence>
<evidence type="ECO:0008006" key="4">
    <source>
        <dbReference type="Google" id="ProtNLM"/>
    </source>
</evidence>
<dbReference type="GeneID" id="28856470"/>
<gene>
    <name evidence="2" type="ORF">VFPPC_14708</name>
</gene>
<dbReference type="Proteomes" id="UP000078397">
    <property type="component" value="Unassembled WGS sequence"/>
</dbReference>